<dbReference type="Proteomes" id="UP000663854">
    <property type="component" value="Unassembled WGS sequence"/>
</dbReference>
<evidence type="ECO:0000313" key="2">
    <source>
        <dbReference type="EMBL" id="CAF1603441.1"/>
    </source>
</evidence>
<dbReference type="EMBL" id="CAJNOL010005328">
    <property type="protein sequence ID" value="CAF1603441.1"/>
    <property type="molecule type" value="Genomic_DNA"/>
</dbReference>
<dbReference type="EMBL" id="CAJNOH010003941">
    <property type="protein sequence ID" value="CAF1354045.1"/>
    <property type="molecule type" value="Genomic_DNA"/>
</dbReference>
<protein>
    <submittedName>
        <fullName evidence="1">Uncharacterized protein</fullName>
    </submittedName>
</protein>
<evidence type="ECO:0000313" key="3">
    <source>
        <dbReference type="Proteomes" id="UP000663854"/>
    </source>
</evidence>
<sequence length="321" mass="37222">MVGVILNLARPSVQEIDETLLKFTELYSNDATAKREIIQFHENYSSDNPIWWYTRDTFIYRLLNRSLGTINVDNIFDFRFYIVDLYHHLAALHRDQSIDPRTNKTVVRYWNRPDFISLNDLSRNVGGLVSFNSFLSTTTSLQHQCYPDSKDDILIEIVNIDVGKETAMPFANVAPSSVTADDREILFSWYTPFFVQSVEQSESSYSSVKLQLITKEKLKETLTEIARPFIGTLCDPERLLGIGRELESNDDNQKAIAYYKKLFKIVLSNDQYHIIDIYEQLDQLYKEFNADNNVDEQFGDFIRPANTVDYNPLEICELISA</sequence>
<reference evidence="1" key="1">
    <citation type="submission" date="2021-02" db="EMBL/GenBank/DDBJ databases">
        <authorList>
            <person name="Nowell W R."/>
        </authorList>
    </citation>
    <scope>NUCLEOTIDE SEQUENCE</scope>
</reference>
<evidence type="ECO:0000313" key="1">
    <source>
        <dbReference type="EMBL" id="CAF1354045.1"/>
    </source>
</evidence>
<organism evidence="1 3">
    <name type="scientific">Rotaria sordida</name>
    <dbReference type="NCBI Taxonomy" id="392033"/>
    <lineage>
        <taxon>Eukaryota</taxon>
        <taxon>Metazoa</taxon>
        <taxon>Spiralia</taxon>
        <taxon>Gnathifera</taxon>
        <taxon>Rotifera</taxon>
        <taxon>Eurotatoria</taxon>
        <taxon>Bdelloidea</taxon>
        <taxon>Philodinida</taxon>
        <taxon>Philodinidae</taxon>
        <taxon>Rotaria</taxon>
    </lineage>
</organism>
<comment type="caution">
    <text evidence="1">The sequence shown here is derived from an EMBL/GenBank/DDBJ whole genome shotgun (WGS) entry which is preliminary data.</text>
</comment>
<proteinExistence type="predicted"/>
<accession>A0A815HL44</accession>
<keyword evidence="4" id="KW-1185">Reference proteome</keyword>
<dbReference type="AlphaFoldDB" id="A0A815HL44"/>
<dbReference type="Gene3D" id="3.90.176.10">
    <property type="entry name" value="Toxin ADP-ribosyltransferase, Chain A, domain 1"/>
    <property type="match status" value="1"/>
</dbReference>
<gene>
    <name evidence="2" type="ORF">JXQ802_LOCUS48572</name>
    <name evidence="1" type="ORF">PYM288_LOCUS32543</name>
</gene>
<dbReference type="Proteomes" id="UP000663870">
    <property type="component" value="Unassembled WGS sequence"/>
</dbReference>
<evidence type="ECO:0000313" key="4">
    <source>
        <dbReference type="Proteomes" id="UP000663870"/>
    </source>
</evidence>
<name>A0A815HL44_9BILA</name>
<dbReference type="SUPFAM" id="SSF56399">
    <property type="entry name" value="ADP-ribosylation"/>
    <property type="match status" value="1"/>
</dbReference>